<dbReference type="AlphaFoldDB" id="A0A850T1M0"/>
<keyword evidence="2" id="KW-1185">Reference proteome</keyword>
<name>A0A850T1M0_9BACT</name>
<proteinExistence type="predicted"/>
<organism evidence="1 2">
    <name type="scientific">Desulfobacter latus</name>
    <dbReference type="NCBI Taxonomy" id="2292"/>
    <lineage>
        <taxon>Bacteria</taxon>
        <taxon>Pseudomonadati</taxon>
        <taxon>Thermodesulfobacteriota</taxon>
        <taxon>Desulfobacteria</taxon>
        <taxon>Desulfobacterales</taxon>
        <taxon>Desulfobacteraceae</taxon>
        <taxon>Desulfobacter</taxon>
    </lineage>
</organism>
<reference evidence="1 2" key="1">
    <citation type="submission" date="2020-06" db="EMBL/GenBank/DDBJ databases">
        <title>High-quality draft genome of sulfate reducer Desulfobacter latus type strain AcrS2 isolated from marine sediment.</title>
        <authorList>
            <person name="Hoppe M."/>
            <person name="Larsen C.K."/>
            <person name="Marshall I.P.G."/>
            <person name="Schramm A."/>
            <person name="Marietou A.G."/>
        </authorList>
    </citation>
    <scope>NUCLEOTIDE SEQUENCE [LARGE SCALE GENOMIC DNA]</scope>
    <source>
        <strain evidence="1 2">AcRS2</strain>
    </source>
</reference>
<protein>
    <submittedName>
        <fullName evidence="1">Uncharacterized protein</fullName>
    </submittedName>
</protein>
<gene>
    <name evidence="1" type="ORF">HXW94_08345</name>
</gene>
<dbReference type="RefSeq" id="WP_178366449.1">
    <property type="nucleotide sequence ID" value="NZ_JACADJ010000022.1"/>
</dbReference>
<evidence type="ECO:0000313" key="2">
    <source>
        <dbReference type="Proteomes" id="UP000553343"/>
    </source>
</evidence>
<dbReference type="Proteomes" id="UP000553343">
    <property type="component" value="Unassembled WGS sequence"/>
</dbReference>
<dbReference type="EMBL" id="JACADJ010000022">
    <property type="protein sequence ID" value="NWH04991.1"/>
    <property type="molecule type" value="Genomic_DNA"/>
</dbReference>
<accession>A0A850T1M0</accession>
<sequence>MDMMIGLFKCEAPDCKSSDTPGLTVVLLYDLEKSGKEARGRQDSYKEWNDSVIEELSRVSCPRCKTTNGFRLKATYPIRQSLSKHPKVLKKTLEKMLKTNTEIQRFIHAMDDLDPITFDTIEKIENLRRFYLRNKDIDVSTQLYVWYVRSWAYFKAKSIADWKSIAEGTWDTKSDNWEIDSHECNIPEAVPLFFGKKEHRRWVKVLFLEGRFLIQLWLQGGYKALLLHTGFNDVFPEMDRTGLKIIRNEPSQKTRDVYDNYIDKTYQKNELGTGFTHHYCDGFEHKKPDVLLSEDQYDLLAVRGYGASLRKNRKKEKELRQVYRIYDRETFSLYPKPFLLKTESTPIALTTVISIQQILHTLKNGAGSKEQFMNDIEDDLNQFFEDEIAQYQRDTLIPSEKLSRQIEKISLGTPMSKLPEPDQQEIKEFARKSPRFAMALRKAQFVCREQIRHSNWSKLMDMLEQEMPTEYQLVDQMQAALGKGKQSFGQIIEAISVFTEQVKENIFVVPGAAFRSAEQFSWKPDQLYRIDVSSVPRKPDMNFMHIFLYRQDKEDMVRIQVNKPIETSSTKFNLGIRLHREDEGFNVILMAYSQGEVTLDEAWFKNHVLTEPENMAMVIDRIADQGGYIVEVGSVTVTV</sequence>
<evidence type="ECO:0000313" key="1">
    <source>
        <dbReference type="EMBL" id="NWH04991.1"/>
    </source>
</evidence>
<comment type="caution">
    <text evidence="1">The sequence shown here is derived from an EMBL/GenBank/DDBJ whole genome shotgun (WGS) entry which is preliminary data.</text>
</comment>